<feature type="domain" description="STAS" evidence="6">
    <location>
        <begin position="503"/>
        <end position="634"/>
    </location>
</feature>
<name>A0A8D0MNV8_PIG</name>
<proteinExistence type="predicted"/>
<organism evidence="7 8">
    <name type="scientific">Sus scrofa</name>
    <name type="common">Pig</name>
    <dbReference type="NCBI Taxonomy" id="9823"/>
    <lineage>
        <taxon>Eukaryota</taxon>
        <taxon>Metazoa</taxon>
        <taxon>Chordata</taxon>
        <taxon>Craniata</taxon>
        <taxon>Vertebrata</taxon>
        <taxon>Euteleostomi</taxon>
        <taxon>Mammalia</taxon>
        <taxon>Eutheria</taxon>
        <taxon>Laurasiatheria</taxon>
        <taxon>Artiodactyla</taxon>
        <taxon>Suina</taxon>
        <taxon>Suidae</taxon>
        <taxon>Sus</taxon>
    </lineage>
</organism>
<dbReference type="Pfam" id="PF00916">
    <property type="entry name" value="Sulfate_transp"/>
    <property type="match status" value="1"/>
</dbReference>
<accession>A0A8D0MNV8</accession>
<dbReference type="InterPro" id="IPR001902">
    <property type="entry name" value="SLC26A/SulP_fam"/>
</dbReference>
<keyword evidence="3 5" id="KW-1133">Transmembrane helix</keyword>
<dbReference type="PROSITE" id="PS50801">
    <property type="entry name" value="STAS"/>
    <property type="match status" value="1"/>
</dbReference>
<dbReference type="InterPro" id="IPR011547">
    <property type="entry name" value="SLC26A/SulP_dom"/>
</dbReference>
<evidence type="ECO:0000256" key="5">
    <source>
        <dbReference type="SAM" id="Phobius"/>
    </source>
</evidence>
<dbReference type="AlphaFoldDB" id="A0A8D0MNV8"/>
<comment type="subcellular location">
    <subcellularLocation>
        <location evidence="1">Membrane</location>
        <topology evidence="1">Multi-pass membrane protein</topology>
    </subcellularLocation>
</comment>
<dbReference type="Proteomes" id="UP000694726">
    <property type="component" value="Unplaced"/>
</dbReference>
<reference evidence="7" key="1">
    <citation type="submission" date="2025-08" db="UniProtKB">
        <authorList>
            <consortium name="Ensembl"/>
        </authorList>
    </citation>
    <scope>IDENTIFICATION</scope>
</reference>
<feature type="transmembrane region" description="Helical" evidence="5">
    <location>
        <begin position="447"/>
        <end position="475"/>
    </location>
</feature>
<dbReference type="Pfam" id="PF01740">
    <property type="entry name" value="STAS"/>
    <property type="match status" value="1"/>
</dbReference>
<dbReference type="Gene3D" id="3.30.750.24">
    <property type="entry name" value="STAS domain"/>
    <property type="match status" value="1"/>
</dbReference>
<dbReference type="FunFam" id="3.30.750.24:FF:000027">
    <property type="entry name" value="Solute carrier family 26 member 10"/>
    <property type="match status" value="1"/>
</dbReference>
<feature type="transmembrane region" description="Helical" evidence="5">
    <location>
        <begin position="156"/>
        <end position="183"/>
    </location>
</feature>
<evidence type="ECO:0000313" key="7">
    <source>
        <dbReference type="Ensembl" id="ENSSSCP00015005090.1"/>
    </source>
</evidence>
<protein>
    <recommendedName>
        <fullName evidence="6">STAS domain-containing protein</fullName>
    </recommendedName>
</protein>
<evidence type="ECO:0000256" key="1">
    <source>
        <dbReference type="ARBA" id="ARBA00004141"/>
    </source>
</evidence>
<sequence length="650" mass="70792">MSGLRSTRTCPGLGEASDLKYPLGSKFREPLTQARFQQLFGDAEQDSELRAEPRWSWLRRQWRRRRASACSGPGAWRLLLARLPPLRWLPHYRWRAWLLGDAVAGVTVGIVHVPQGTFAVLSLMTGSAVERLVPEPLERNLSAIEREQLDAQRVGAAAAMAFGSGALMLGMFALQLGVLATFLSEPVVKALTSGAALHVLVSQLPSLLGLPLPRQIGCFALFKTLAAVLTELPRSSPAELTISALSLALLVPVKELNVRFRDRLPTPIPGEIVMVLLASVLCFTSSLDTRYNVQIVGLLPGGFPQPLLPSLAELPRILVDSLPMAMVTFAVSASLASIYADKYSYTIDSNQELLAHGVSNLISSFFSCFPNSATLATTSLLVDAGGNTQLAGLFSCMVVLSVLLWLGPFFYYLPKAVLACINISSMRQMFFQMRELPQLWRISRVDFAVWMVTWVAVVTLSVDLGLAVGVVFSMMTVVCRTQRIQCLALGLAEGTELYRPLRESHKLLQVPGLLVLSYPTPLYFGTRGQFRRILEWHLRLGEGGREAPKTDDPPDAVAEPVRVVVLDCSGVPFADAAGARDVVQLASRCRDAGIHLLLAQCNASVLGTLTQAGLLDRVSPEQLFVSVQDAAAYALETLELSGPKTCTVWV</sequence>
<dbReference type="GO" id="GO:0016020">
    <property type="term" value="C:membrane"/>
    <property type="evidence" value="ECO:0007669"/>
    <property type="project" value="UniProtKB-SubCell"/>
</dbReference>
<dbReference type="InterPro" id="IPR002645">
    <property type="entry name" value="STAS_dom"/>
</dbReference>
<evidence type="ECO:0000259" key="6">
    <source>
        <dbReference type="PROSITE" id="PS50801"/>
    </source>
</evidence>
<dbReference type="CDD" id="cd07042">
    <property type="entry name" value="STAS_SulP_like_sulfate_transporter"/>
    <property type="match status" value="1"/>
</dbReference>
<keyword evidence="2 5" id="KW-0812">Transmembrane</keyword>
<evidence type="ECO:0000256" key="3">
    <source>
        <dbReference type="ARBA" id="ARBA00022989"/>
    </source>
</evidence>
<evidence type="ECO:0000256" key="4">
    <source>
        <dbReference type="ARBA" id="ARBA00023136"/>
    </source>
</evidence>
<dbReference type="SUPFAM" id="SSF52091">
    <property type="entry name" value="SpoIIaa-like"/>
    <property type="match status" value="1"/>
</dbReference>
<evidence type="ECO:0000313" key="8">
    <source>
        <dbReference type="Proteomes" id="UP000694726"/>
    </source>
</evidence>
<keyword evidence="4 5" id="KW-0472">Membrane</keyword>
<feature type="transmembrane region" description="Helical" evidence="5">
    <location>
        <begin position="317"/>
        <end position="340"/>
    </location>
</feature>
<dbReference type="Ensembl" id="ENSSSCT00015013183.1">
    <property type="protein sequence ID" value="ENSSSCP00015005090.1"/>
    <property type="gene ID" value="ENSSSCG00015010074.1"/>
</dbReference>
<evidence type="ECO:0000256" key="2">
    <source>
        <dbReference type="ARBA" id="ARBA00022692"/>
    </source>
</evidence>
<dbReference type="PANTHER" id="PTHR11814">
    <property type="entry name" value="SULFATE TRANSPORTER"/>
    <property type="match status" value="1"/>
</dbReference>
<dbReference type="GO" id="GO:0055085">
    <property type="term" value="P:transmembrane transport"/>
    <property type="evidence" value="ECO:0007669"/>
    <property type="project" value="InterPro"/>
</dbReference>
<dbReference type="InterPro" id="IPR036513">
    <property type="entry name" value="STAS_dom_sf"/>
</dbReference>